<organism evidence="2 3">
    <name type="scientific">Candidatus Kaiserbacteria bacterium RIFCSPHIGHO2_01_FULL_54_36b</name>
    <dbReference type="NCBI Taxonomy" id="1798483"/>
    <lineage>
        <taxon>Bacteria</taxon>
        <taxon>Candidatus Kaiseribacteriota</taxon>
    </lineage>
</organism>
<evidence type="ECO:0000256" key="1">
    <source>
        <dbReference type="SAM" id="MobiDB-lite"/>
    </source>
</evidence>
<sequence length="269" mass="30405">MPDKMKPYRAAKEETGTDSAEQAFVPTAAEENVLLAMHSRTDGRRGEKVPRDNALLGMLHDGVESCECYPLFKKYASGEIPSLERMFGNMQPLLDELKRSVDAEAARVAQGEPDDILKEEKSIYGLLAGREQQVRGAIQRYVTSVIRFKNLQRISAGGARDVSEQFVEADHARRRAHETLIEALRVYTAQVKLALENGYADSYKHFNFEFWRPGTDARDASTKNSLVFAPEVLGNRDFIRDWAIVADFVNQLQVLGDEEYINSMRDRLS</sequence>
<gene>
    <name evidence="2" type="ORF">A2704_00555</name>
</gene>
<comment type="caution">
    <text evidence="2">The sequence shown here is derived from an EMBL/GenBank/DDBJ whole genome shotgun (WGS) entry which is preliminary data.</text>
</comment>
<accession>A0A1F6CT11</accession>
<feature type="compositionally biased region" description="Basic and acidic residues" evidence="1">
    <location>
        <begin position="1"/>
        <end position="15"/>
    </location>
</feature>
<reference evidence="2 3" key="1">
    <citation type="journal article" date="2016" name="Nat. Commun.">
        <title>Thousands of microbial genomes shed light on interconnected biogeochemical processes in an aquifer system.</title>
        <authorList>
            <person name="Anantharaman K."/>
            <person name="Brown C.T."/>
            <person name="Hug L.A."/>
            <person name="Sharon I."/>
            <person name="Castelle C.J."/>
            <person name="Probst A.J."/>
            <person name="Thomas B.C."/>
            <person name="Singh A."/>
            <person name="Wilkins M.J."/>
            <person name="Karaoz U."/>
            <person name="Brodie E.L."/>
            <person name="Williams K.H."/>
            <person name="Hubbard S.S."/>
            <person name="Banfield J.F."/>
        </authorList>
    </citation>
    <scope>NUCLEOTIDE SEQUENCE [LARGE SCALE GENOMIC DNA]</scope>
</reference>
<dbReference type="AlphaFoldDB" id="A0A1F6CT11"/>
<protein>
    <submittedName>
        <fullName evidence="2">Uncharacterized protein</fullName>
    </submittedName>
</protein>
<proteinExistence type="predicted"/>
<evidence type="ECO:0000313" key="2">
    <source>
        <dbReference type="EMBL" id="OGG52022.1"/>
    </source>
</evidence>
<evidence type="ECO:0000313" key="3">
    <source>
        <dbReference type="Proteomes" id="UP000176445"/>
    </source>
</evidence>
<dbReference type="Proteomes" id="UP000176445">
    <property type="component" value="Unassembled WGS sequence"/>
</dbReference>
<feature type="region of interest" description="Disordered" evidence="1">
    <location>
        <begin position="1"/>
        <end position="20"/>
    </location>
</feature>
<dbReference type="EMBL" id="MFKW01000006">
    <property type="protein sequence ID" value="OGG52022.1"/>
    <property type="molecule type" value="Genomic_DNA"/>
</dbReference>
<name>A0A1F6CT11_9BACT</name>